<dbReference type="PANTHER" id="PTHR12346:SF38">
    <property type="entry name" value="HISTONE DEACETYLASE INTERACTING DOMAIN-CONTAINING PROTEIN"/>
    <property type="match status" value="1"/>
</dbReference>
<evidence type="ECO:0000313" key="4">
    <source>
        <dbReference type="EnsemblPlants" id="Solyc07g049250.1.1.1"/>
    </source>
</evidence>
<protein>
    <recommendedName>
        <fullName evidence="6">Histone deacetylase interacting domain-containing protein</fullName>
    </recommendedName>
</protein>
<dbReference type="Proteomes" id="UP000004994">
    <property type="component" value="Chromosome 7"/>
</dbReference>
<dbReference type="STRING" id="4081.A0A3Q7I7K4"/>
<keyword evidence="5" id="KW-1185">Reference proteome</keyword>
<evidence type="ECO:0008006" key="6">
    <source>
        <dbReference type="Google" id="ProtNLM"/>
    </source>
</evidence>
<evidence type="ECO:0000256" key="1">
    <source>
        <dbReference type="ARBA" id="ARBA00004123"/>
    </source>
</evidence>
<evidence type="ECO:0000256" key="3">
    <source>
        <dbReference type="PROSITE-ProRule" id="PRU00810"/>
    </source>
</evidence>
<dbReference type="GO" id="GO:0000118">
    <property type="term" value="C:histone deacetylase complex"/>
    <property type="evidence" value="ECO:0000318"/>
    <property type="project" value="GO_Central"/>
</dbReference>
<dbReference type="GO" id="GO:0000785">
    <property type="term" value="C:chromatin"/>
    <property type="evidence" value="ECO:0000318"/>
    <property type="project" value="GO_Central"/>
</dbReference>
<evidence type="ECO:0000256" key="2">
    <source>
        <dbReference type="ARBA" id="ARBA00023242"/>
    </source>
</evidence>
<dbReference type="SUPFAM" id="SSF47762">
    <property type="entry name" value="PAH2 domain"/>
    <property type="match status" value="1"/>
</dbReference>
<name>A0A3Q7I7K4_SOLLC</name>
<evidence type="ECO:0000313" key="5">
    <source>
        <dbReference type="Proteomes" id="UP000004994"/>
    </source>
</evidence>
<dbReference type="InterPro" id="IPR036600">
    <property type="entry name" value="PAH_sf"/>
</dbReference>
<proteinExistence type="predicted"/>
<dbReference type="EnsemblPlants" id="Solyc07g049250.1.1">
    <property type="protein sequence ID" value="Solyc07g049250.1.1.1"/>
    <property type="gene ID" value="Solyc07g049250.1"/>
</dbReference>
<organism evidence="4">
    <name type="scientific">Solanum lycopersicum</name>
    <name type="common">Tomato</name>
    <name type="synonym">Lycopersicon esculentum</name>
    <dbReference type="NCBI Taxonomy" id="4081"/>
    <lineage>
        <taxon>Eukaryota</taxon>
        <taxon>Viridiplantae</taxon>
        <taxon>Streptophyta</taxon>
        <taxon>Embryophyta</taxon>
        <taxon>Tracheophyta</taxon>
        <taxon>Spermatophyta</taxon>
        <taxon>Magnoliopsida</taxon>
        <taxon>eudicotyledons</taxon>
        <taxon>Gunneridae</taxon>
        <taxon>Pentapetalae</taxon>
        <taxon>asterids</taxon>
        <taxon>lamiids</taxon>
        <taxon>Solanales</taxon>
        <taxon>Solanaceae</taxon>
        <taxon>Solanoideae</taxon>
        <taxon>Solaneae</taxon>
        <taxon>Solanum</taxon>
        <taxon>Solanum subgen. Lycopersicon</taxon>
    </lineage>
</organism>
<dbReference type="Gene3D" id="1.20.1160.11">
    <property type="entry name" value="Paired amphipathic helix"/>
    <property type="match status" value="1"/>
</dbReference>
<dbReference type="AlphaFoldDB" id="A0A3Q7I7K4"/>
<dbReference type="InterPro" id="IPR003822">
    <property type="entry name" value="PAH"/>
</dbReference>
<dbReference type="Gramene" id="Solyc07g049250.1.1">
    <property type="protein sequence ID" value="Solyc07g049250.1.1.1"/>
    <property type="gene ID" value="Solyc07g049250.1"/>
</dbReference>
<reference evidence="4" key="1">
    <citation type="journal article" date="2012" name="Nature">
        <title>The tomato genome sequence provides insights into fleshy fruit evolution.</title>
        <authorList>
            <consortium name="Tomato Genome Consortium"/>
        </authorList>
    </citation>
    <scope>NUCLEOTIDE SEQUENCE [LARGE SCALE GENOMIC DNA]</scope>
    <source>
        <strain evidence="4">cv. Heinz 1706</strain>
    </source>
</reference>
<dbReference type="PANTHER" id="PTHR12346">
    <property type="entry name" value="SIN3B-RELATED"/>
    <property type="match status" value="1"/>
</dbReference>
<dbReference type="InterPro" id="IPR039774">
    <property type="entry name" value="Sin3-like"/>
</dbReference>
<dbReference type="InParanoid" id="A0A3Q7I7K4"/>
<accession>A0A3Q7I7K4</accession>
<sequence>MESPGFIARLISFVVRVQSYPQLFRHYMRVITDYSTKKLGSAAVHSELNTLFQFHPDLQTEYTNIVSTNSTSSEQSLNKPDMELLKPCIYYMNKVQNRFADERGVITAYLDTIRSLKEGNLCDEEAYSAIAKIFGEENQDLIDEFEFLIMDKKETRNKKKKNSSSSSNKKTLDDLRRSEVMEDEMCEVDVDLALGKRCVECINMLMNNSTDDEERKQIINIDGNLRATSLGYIRKIYKKEDSSILTRLREDPTSVLPEILEKLTLKQDELSKKWSDIHEKRENPIYSLRKLRSIV</sequence>
<comment type="subcellular location">
    <subcellularLocation>
        <location evidence="1 3">Nucleus</location>
    </subcellularLocation>
</comment>
<keyword evidence="2 3" id="KW-0539">Nucleus</keyword>
<dbReference type="PaxDb" id="4081-Solyc07g049250.1.1"/>
<dbReference type="SMR" id="A0A3Q7I7K4"/>
<dbReference type="GO" id="GO:0000122">
    <property type="term" value="P:negative regulation of transcription by RNA polymerase II"/>
    <property type="evidence" value="ECO:0000318"/>
    <property type="project" value="GO_Central"/>
</dbReference>
<dbReference type="OMA" id="MEDEMCE"/>
<dbReference type="GO" id="GO:0003714">
    <property type="term" value="F:transcription corepressor activity"/>
    <property type="evidence" value="ECO:0000318"/>
    <property type="project" value="GO_Central"/>
</dbReference>
<dbReference type="PROSITE" id="PS51477">
    <property type="entry name" value="PAH"/>
    <property type="match status" value="1"/>
</dbReference>
<reference evidence="4" key="2">
    <citation type="submission" date="2019-01" db="UniProtKB">
        <authorList>
            <consortium name="EnsemblPlants"/>
        </authorList>
    </citation>
    <scope>IDENTIFICATION</scope>
    <source>
        <strain evidence="4">cv. Heinz 1706</strain>
    </source>
</reference>